<reference evidence="3 4" key="1">
    <citation type="submission" date="2020-08" db="EMBL/GenBank/DDBJ databases">
        <title>Genomic Encyclopedia of Type Strains, Phase IV (KMG-IV): sequencing the most valuable type-strain genomes for metagenomic binning, comparative biology and taxonomic classification.</title>
        <authorList>
            <person name="Goeker M."/>
        </authorList>
    </citation>
    <scope>NUCLEOTIDE SEQUENCE [LARGE SCALE GENOMIC DNA]</scope>
    <source>
        <strain evidence="3 4">DSM 100044</strain>
    </source>
</reference>
<dbReference type="RefSeq" id="WP_184057789.1">
    <property type="nucleotide sequence ID" value="NZ_JACIJK010000006.1"/>
</dbReference>
<dbReference type="InterPro" id="IPR009875">
    <property type="entry name" value="PilZ_domain"/>
</dbReference>
<dbReference type="Gene3D" id="2.40.10.220">
    <property type="entry name" value="predicted glycosyltransferase like domains"/>
    <property type="match status" value="1"/>
</dbReference>
<protein>
    <recommendedName>
        <fullName evidence="2">PilZ domain-containing protein</fullName>
    </recommendedName>
</protein>
<sequence>MASHSIAPRRQRLSPANRRGEERHPVVITSASARQHGAQPVDAKLTDVSAFGCRIACTESYPEDTRLWLRLAGSMPIAATVMWCEGGVVGCRFDQPIDPRLMRTLIRPVH</sequence>
<dbReference type="SUPFAM" id="SSF141371">
    <property type="entry name" value="PilZ domain-like"/>
    <property type="match status" value="1"/>
</dbReference>
<dbReference type="AlphaFoldDB" id="A0A7W9BDX3"/>
<proteinExistence type="predicted"/>
<organism evidence="3 4">
    <name type="scientific">Sphingomonas aerophila</name>
    <dbReference type="NCBI Taxonomy" id="1344948"/>
    <lineage>
        <taxon>Bacteria</taxon>
        <taxon>Pseudomonadati</taxon>
        <taxon>Pseudomonadota</taxon>
        <taxon>Alphaproteobacteria</taxon>
        <taxon>Sphingomonadales</taxon>
        <taxon>Sphingomonadaceae</taxon>
        <taxon>Sphingomonas</taxon>
    </lineage>
</organism>
<comment type="caution">
    <text evidence="3">The sequence shown here is derived from an EMBL/GenBank/DDBJ whole genome shotgun (WGS) entry which is preliminary data.</text>
</comment>
<keyword evidence="4" id="KW-1185">Reference proteome</keyword>
<dbReference type="GO" id="GO:0035438">
    <property type="term" value="F:cyclic-di-GMP binding"/>
    <property type="evidence" value="ECO:0007669"/>
    <property type="project" value="InterPro"/>
</dbReference>
<feature type="domain" description="PilZ" evidence="2">
    <location>
        <begin position="17"/>
        <end position="107"/>
    </location>
</feature>
<dbReference type="Proteomes" id="UP000546200">
    <property type="component" value="Unassembled WGS sequence"/>
</dbReference>
<evidence type="ECO:0000256" key="1">
    <source>
        <dbReference type="SAM" id="MobiDB-lite"/>
    </source>
</evidence>
<evidence type="ECO:0000313" key="3">
    <source>
        <dbReference type="EMBL" id="MBB5715465.1"/>
    </source>
</evidence>
<evidence type="ECO:0000259" key="2">
    <source>
        <dbReference type="Pfam" id="PF07238"/>
    </source>
</evidence>
<accession>A0A7W9BDX3</accession>
<name>A0A7W9BDX3_9SPHN</name>
<dbReference type="EMBL" id="JACIJK010000006">
    <property type="protein sequence ID" value="MBB5715465.1"/>
    <property type="molecule type" value="Genomic_DNA"/>
</dbReference>
<dbReference type="Pfam" id="PF07238">
    <property type="entry name" value="PilZ"/>
    <property type="match status" value="1"/>
</dbReference>
<gene>
    <name evidence="3" type="ORF">FHS94_002311</name>
</gene>
<feature type="region of interest" description="Disordered" evidence="1">
    <location>
        <begin position="1"/>
        <end position="23"/>
    </location>
</feature>
<evidence type="ECO:0000313" key="4">
    <source>
        <dbReference type="Proteomes" id="UP000546200"/>
    </source>
</evidence>